<organism evidence="4 5">
    <name type="scientific">Phytoactinopolyspora halophila</name>
    <dbReference type="NCBI Taxonomy" id="1981511"/>
    <lineage>
        <taxon>Bacteria</taxon>
        <taxon>Bacillati</taxon>
        <taxon>Actinomycetota</taxon>
        <taxon>Actinomycetes</taxon>
        <taxon>Jiangellales</taxon>
        <taxon>Jiangellaceae</taxon>
        <taxon>Phytoactinopolyspora</taxon>
    </lineage>
</organism>
<dbReference type="AlphaFoldDB" id="A0A329QPH0"/>
<comment type="similarity">
    <text evidence="1">Belongs to the dTDP-4-dehydrorhamnose 3,5-epimerase family.</text>
</comment>
<accession>A0A329QPH0</accession>
<protein>
    <submittedName>
        <fullName evidence="4">dTDP-4-keto-6-deoxy-D-glucose epimerase</fullName>
    </submittedName>
</protein>
<feature type="site" description="Participates in a stacking interaction with the thymidine ring of dTDP-4-oxo-6-deoxyglucose" evidence="3">
    <location>
        <position position="139"/>
    </location>
</feature>
<sequence length="217" mass="23783">MKARELAIPGTFELVSSTFTDERGTIAIPHDERELVAVTGHPMFPVRQCTHSRSVCGVVRGVHYTATPPGSAKLVYSLWGRALDIVIDLRVGSWTFGQWDVVVLDGEWPSALFMPIGIGHAFVALEDDTTIHYMLSKRFVVEEEYAISVRDPELGLPLPTDMELILSDRDQGAPTLKQACDTGLLPNYETSRALDDALYVGHENPVTITGSTRASSA</sequence>
<evidence type="ECO:0000256" key="1">
    <source>
        <dbReference type="ARBA" id="ARBA00010154"/>
    </source>
</evidence>
<comment type="caution">
    <text evidence="4">The sequence shown here is derived from an EMBL/GenBank/DDBJ whole genome shotgun (WGS) entry which is preliminary data.</text>
</comment>
<dbReference type="InterPro" id="IPR000888">
    <property type="entry name" value="RmlC-like"/>
</dbReference>
<reference evidence="4 5" key="1">
    <citation type="submission" date="2018-06" db="EMBL/GenBank/DDBJ databases">
        <title>Phytoactinopolyspora halophila sp. nov., a novel halophilic actinomycete isolated from a saline soil in China.</title>
        <authorList>
            <person name="Tang S.-K."/>
        </authorList>
    </citation>
    <scope>NUCLEOTIDE SEQUENCE [LARGE SCALE GENOMIC DNA]</scope>
    <source>
        <strain evidence="4 5">YIM 96934</strain>
    </source>
</reference>
<dbReference type="Pfam" id="PF00908">
    <property type="entry name" value="dTDP_sugar_isom"/>
    <property type="match status" value="1"/>
</dbReference>
<evidence type="ECO:0000313" key="5">
    <source>
        <dbReference type="Proteomes" id="UP000250462"/>
    </source>
</evidence>
<name>A0A329QPH0_9ACTN</name>
<dbReference type="PANTHER" id="PTHR21047:SF2">
    <property type="entry name" value="THYMIDINE DIPHOSPHO-4-KETO-RHAMNOSE 3,5-EPIMERASE"/>
    <property type="match status" value="1"/>
</dbReference>
<dbReference type="SUPFAM" id="SSF51182">
    <property type="entry name" value="RmlC-like cupins"/>
    <property type="match status" value="1"/>
</dbReference>
<dbReference type="RefSeq" id="WP_112258994.1">
    <property type="nucleotide sequence ID" value="NZ_QMIG01000015.1"/>
</dbReference>
<dbReference type="OrthoDB" id="9800680at2"/>
<evidence type="ECO:0000256" key="2">
    <source>
        <dbReference type="PIRSR" id="PIRSR600888-1"/>
    </source>
</evidence>
<gene>
    <name evidence="4" type="ORF">DPM12_14170</name>
</gene>
<dbReference type="Proteomes" id="UP000250462">
    <property type="component" value="Unassembled WGS sequence"/>
</dbReference>
<dbReference type="Gene3D" id="2.60.120.10">
    <property type="entry name" value="Jelly Rolls"/>
    <property type="match status" value="1"/>
</dbReference>
<feature type="active site" description="Proton acceptor" evidence="2">
    <location>
        <position position="63"/>
    </location>
</feature>
<evidence type="ECO:0000256" key="3">
    <source>
        <dbReference type="PIRSR" id="PIRSR600888-3"/>
    </source>
</evidence>
<dbReference type="PANTHER" id="PTHR21047">
    <property type="entry name" value="DTDP-6-DEOXY-D-GLUCOSE-3,5 EPIMERASE"/>
    <property type="match status" value="1"/>
</dbReference>
<dbReference type="CDD" id="cd00438">
    <property type="entry name" value="cupin_RmlC"/>
    <property type="match status" value="1"/>
</dbReference>
<dbReference type="GO" id="GO:0008830">
    <property type="term" value="F:dTDP-4-dehydrorhamnose 3,5-epimerase activity"/>
    <property type="evidence" value="ECO:0007669"/>
    <property type="project" value="InterPro"/>
</dbReference>
<dbReference type="InterPro" id="IPR011051">
    <property type="entry name" value="RmlC_Cupin_sf"/>
</dbReference>
<keyword evidence="5" id="KW-1185">Reference proteome</keyword>
<dbReference type="GO" id="GO:0005829">
    <property type="term" value="C:cytosol"/>
    <property type="evidence" value="ECO:0007669"/>
    <property type="project" value="TreeGrafter"/>
</dbReference>
<dbReference type="InterPro" id="IPR014710">
    <property type="entry name" value="RmlC-like_jellyroll"/>
</dbReference>
<dbReference type="GO" id="GO:0000271">
    <property type="term" value="P:polysaccharide biosynthetic process"/>
    <property type="evidence" value="ECO:0007669"/>
    <property type="project" value="TreeGrafter"/>
</dbReference>
<dbReference type="EMBL" id="QMIG01000015">
    <property type="protein sequence ID" value="RAW12538.1"/>
    <property type="molecule type" value="Genomic_DNA"/>
</dbReference>
<dbReference type="GO" id="GO:0019305">
    <property type="term" value="P:dTDP-rhamnose biosynthetic process"/>
    <property type="evidence" value="ECO:0007669"/>
    <property type="project" value="TreeGrafter"/>
</dbReference>
<evidence type="ECO:0000313" key="4">
    <source>
        <dbReference type="EMBL" id="RAW12538.1"/>
    </source>
</evidence>
<feature type="active site" description="Proton donor" evidence="2">
    <location>
        <position position="133"/>
    </location>
</feature>
<proteinExistence type="inferred from homology"/>